<gene>
    <name evidence="3" type="ORF">ACFSOX_03415</name>
</gene>
<evidence type="ECO:0000313" key="4">
    <source>
        <dbReference type="Proteomes" id="UP001597314"/>
    </source>
</evidence>
<dbReference type="Proteomes" id="UP001597314">
    <property type="component" value="Unassembled WGS sequence"/>
</dbReference>
<feature type="signal peptide" evidence="2">
    <location>
        <begin position="1"/>
        <end position="27"/>
    </location>
</feature>
<organism evidence="3 4">
    <name type="scientific">Rhodoplanes azumiensis</name>
    <dbReference type="NCBI Taxonomy" id="1897628"/>
    <lineage>
        <taxon>Bacteria</taxon>
        <taxon>Pseudomonadati</taxon>
        <taxon>Pseudomonadota</taxon>
        <taxon>Alphaproteobacteria</taxon>
        <taxon>Hyphomicrobiales</taxon>
        <taxon>Nitrobacteraceae</taxon>
        <taxon>Rhodoplanes</taxon>
    </lineage>
</organism>
<keyword evidence="4" id="KW-1185">Reference proteome</keyword>
<reference evidence="4" key="1">
    <citation type="journal article" date="2019" name="Int. J. Syst. Evol. Microbiol.">
        <title>The Global Catalogue of Microorganisms (GCM) 10K type strain sequencing project: providing services to taxonomists for standard genome sequencing and annotation.</title>
        <authorList>
            <consortium name="The Broad Institute Genomics Platform"/>
            <consortium name="The Broad Institute Genome Sequencing Center for Infectious Disease"/>
            <person name="Wu L."/>
            <person name="Ma J."/>
        </authorList>
    </citation>
    <scope>NUCLEOTIDE SEQUENCE [LARGE SCALE GENOMIC DNA]</scope>
    <source>
        <strain evidence="4">CGMCC 1.6774</strain>
    </source>
</reference>
<dbReference type="RefSeq" id="WP_378476380.1">
    <property type="nucleotide sequence ID" value="NZ_JBHUIW010000002.1"/>
</dbReference>
<comment type="caution">
    <text evidence="3">The sequence shown here is derived from an EMBL/GenBank/DDBJ whole genome shotgun (WGS) entry which is preliminary data.</text>
</comment>
<dbReference type="EMBL" id="JBHUIW010000002">
    <property type="protein sequence ID" value="MFD2181190.1"/>
    <property type="molecule type" value="Genomic_DNA"/>
</dbReference>
<dbReference type="InterPro" id="IPR021293">
    <property type="entry name" value="DUF2865"/>
</dbReference>
<name>A0ABW5AG24_9BRAD</name>
<dbReference type="Pfam" id="PF11064">
    <property type="entry name" value="DUF2865"/>
    <property type="match status" value="1"/>
</dbReference>
<feature type="region of interest" description="Disordered" evidence="1">
    <location>
        <begin position="318"/>
        <end position="391"/>
    </location>
</feature>
<accession>A0ABW5AG24</accession>
<evidence type="ECO:0000256" key="1">
    <source>
        <dbReference type="SAM" id="MobiDB-lite"/>
    </source>
</evidence>
<proteinExistence type="predicted"/>
<keyword evidence="2" id="KW-0732">Signal</keyword>
<evidence type="ECO:0000313" key="3">
    <source>
        <dbReference type="EMBL" id="MFD2181190.1"/>
    </source>
</evidence>
<sequence length="391" mass="41139">MARGASRLRRLGAGLAVAAAAGGAALAQGYPQPAYPQQGYPQQGYPQQGGQPGYGQNPVCTRLEAQLGMLNRGGGDPARAEQSRRYEDAIAKQTADLDRMIAQSRRLGCESNPFLSLFSNQPAECRPLGGQIQDMRDRITRSQAELQRIQGGGESEGQKQAVIAALAQNNCGPQYQAAANQNRGLFGGLFGSNPALPSPDGLQASTYRTLCVRTCDGYYFPISFQTNPSRFADDEQACQKLCPAAEVQLFTHRNPGEEIGQAVSLAGRAYRDLPTAFKYRTSLDQQACSCRKPGQSWAQALGVTPDTTIERGDIVVTEEKSKAMAQPRTDAQGRPIPAARKPATGPGTSGATAAGGPTPGAATAPSADASAGSSPATPIRNVGPTYVPAQR</sequence>
<feature type="chain" id="PRO_5047227102" evidence="2">
    <location>
        <begin position="28"/>
        <end position="391"/>
    </location>
</feature>
<protein>
    <submittedName>
        <fullName evidence="3">DUF2865 domain-containing protein</fullName>
    </submittedName>
</protein>
<feature type="compositionally biased region" description="Low complexity" evidence="1">
    <location>
        <begin position="342"/>
        <end position="378"/>
    </location>
</feature>
<evidence type="ECO:0000256" key="2">
    <source>
        <dbReference type="SAM" id="SignalP"/>
    </source>
</evidence>